<organism evidence="5 6">
    <name type="scientific">Eumeta variegata</name>
    <name type="common">Bagworm moth</name>
    <name type="synonym">Eumeta japonica</name>
    <dbReference type="NCBI Taxonomy" id="151549"/>
    <lineage>
        <taxon>Eukaryota</taxon>
        <taxon>Metazoa</taxon>
        <taxon>Ecdysozoa</taxon>
        <taxon>Arthropoda</taxon>
        <taxon>Hexapoda</taxon>
        <taxon>Insecta</taxon>
        <taxon>Pterygota</taxon>
        <taxon>Neoptera</taxon>
        <taxon>Endopterygota</taxon>
        <taxon>Lepidoptera</taxon>
        <taxon>Glossata</taxon>
        <taxon>Ditrysia</taxon>
        <taxon>Tineoidea</taxon>
        <taxon>Psychidae</taxon>
        <taxon>Oiketicinae</taxon>
        <taxon>Eumeta</taxon>
    </lineage>
</organism>
<dbReference type="EMBL" id="BGZK01000016">
    <property type="protein sequence ID" value="GBP05123.1"/>
    <property type="molecule type" value="Genomic_DNA"/>
</dbReference>
<keyword evidence="6" id="KW-1185">Reference proteome</keyword>
<keyword evidence="3" id="KW-0378">Hydrolase</keyword>
<dbReference type="InterPro" id="IPR011604">
    <property type="entry name" value="PDDEXK-like_dom_sf"/>
</dbReference>
<dbReference type="AlphaFoldDB" id="A0A4C1SSB1"/>
<evidence type="ECO:0000256" key="3">
    <source>
        <dbReference type="ARBA" id="ARBA00022801"/>
    </source>
</evidence>
<keyword evidence="2" id="KW-0255">Endonuclease</keyword>
<comment type="caution">
    <text evidence="5">The sequence shown here is derived from an EMBL/GenBank/DDBJ whole genome shotgun (WGS) entry which is preliminary data.</text>
</comment>
<dbReference type="PANTHER" id="PTHR39953">
    <property type="entry name" value="RE54151P"/>
    <property type="match status" value="1"/>
</dbReference>
<dbReference type="PANTHER" id="PTHR39953:SF1">
    <property type="entry name" value="RE54151P"/>
    <property type="match status" value="1"/>
</dbReference>
<keyword evidence="4" id="KW-0269">Exonuclease</keyword>
<evidence type="ECO:0000256" key="1">
    <source>
        <dbReference type="ARBA" id="ARBA00022722"/>
    </source>
</evidence>
<gene>
    <name evidence="5" type="ORF">EVAR_3445_1</name>
</gene>
<dbReference type="GO" id="GO:0004527">
    <property type="term" value="F:exonuclease activity"/>
    <property type="evidence" value="ECO:0007669"/>
    <property type="project" value="UniProtKB-KW"/>
</dbReference>
<evidence type="ECO:0008006" key="7">
    <source>
        <dbReference type="Google" id="ProtNLM"/>
    </source>
</evidence>
<dbReference type="Gene3D" id="3.90.320.10">
    <property type="match status" value="1"/>
</dbReference>
<evidence type="ECO:0000256" key="4">
    <source>
        <dbReference type="ARBA" id="ARBA00022839"/>
    </source>
</evidence>
<proteinExistence type="predicted"/>
<dbReference type="Pfam" id="PF01771">
    <property type="entry name" value="Viral_alk_exo"/>
    <property type="match status" value="1"/>
</dbReference>
<keyword evidence="1" id="KW-0540">Nuclease</keyword>
<protein>
    <recommendedName>
        <fullName evidence="7">SWIM-type domain-containing protein</fullName>
    </recommendedName>
</protein>
<dbReference type="Proteomes" id="UP000299102">
    <property type="component" value="Unassembled WGS sequence"/>
</dbReference>
<dbReference type="InterPro" id="IPR011335">
    <property type="entry name" value="Restrct_endonuc-II-like"/>
</dbReference>
<name>A0A4C1SSB1_EUMVA</name>
<evidence type="ECO:0000313" key="5">
    <source>
        <dbReference type="EMBL" id="GBP05123.1"/>
    </source>
</evidence>
<dbReference type="InterPro" id="IPR034720">
    <property type="entry name" value="Viral_alk_exo"/>
</dbReference>
<dbReference type="GO" id="GO:0006281">
    <property type="term" value="P:DNA repair"/>
    <property type="evidence" value="ECO:0007669"/>
    <property type="project" value="UniProtKB-ARBA"/>
</dbReference>
<dbReference type="GO" id="GO:0004519">
    <property type="term" value="F:endonuclease activity"/>
    <property type="evidence" value="ECO:0007669"/>
    <property type="project" value="UniProtKB-KW"/>
</dbReference>
<dbReference type="SUPFAM" id="SSF52980">
    <property type="entry name" value="Restriction endonuclease-like"/>
    <property type="match status" value="1"/>
</dbReference>
<evidence type="ECO:0000256" key="2">
    <source>
        <dbReference type="ARBA" id="ARBA00022759"/>
    </source>
</evidence>
<dbReference type="OrthoDB" id="261614at2759"/>
<evidence type="ECO:0000313" key="6">
    <source>
        <dbReference type="Proteomes" id="UP000299102"/>
    </source>
</evidence>
<accession>A0A4C1SSB1</accession>
<reference evidence="5 6" key="1">
    <citation type="journal article" date="2019" name="Commun. Biol.">
        <title>The bagworm genome reveals a unique fibroin gene that provides high tensile strength.</title>
        <authorList>
            <person name="Kono N."/>
            <person name="Nakamura H."/>
            <person name="Ohtoshi R."/>
            <person name="Tomita M."/>
            <person name="Numata K."/>
            <person name="Arakawa K."/>
        </authorList>
    </citation>
    <scope>NUCLEOTIDE SEQUENCE [LARGE SCALE GENOMIC DNA]</scope>
</reference>
<sequence length="384" mass="42753">MSLSSRESYGDDAVGYVQLKRESNICTVKCRVCPEHKVRSKPYTVTIIVDEKNSVIISSQCHDCAASAGGCKHAVAFLMWLHRRSEEPSCTQVQCYWKKSELSKVEEYTRHQSSSSLWHELRFGRITASKAYEVKKCTKSDGSLVSLIMGGNIPETPAMKRGKVLEYNLLPDTMLGGLVSLHPTPSSSGSICLKPLSAITWDPLATGRQTLVDVEVLALVGWQANFVDRPCAHAINTHILRNIRPDLAGAGAAHRLIILFSETGEGENPRNAFKGVKILHFSWRRAFKSPARRLESSYIIERGKTLEEDGEDERSNFRFRTFGKKIKIRTPSTQGTCVTFDNLDYDFRNDKWTEFVSRLHPFGIDLACAASGAERPPAARAAAS</sequence>